<dbReference type="GO" id="GO:0000902">
    <property type="term" value="P:cell morphogenesis"/>
    <property type="evidence" value="ECO:0007669"/>
    <property type="project" value="EnsemblFungi"/>
</dbReference>
<accession>G0WC27</accession>
<dbReference type="GO" id="GO:0005938">
    <property type="term" value="C:cell cortex"/>
    <property type="evidence" value="ECO:0007669"/>
    <property type="project" value="TreeGrafter"/>
</dbReference>
<dbReference type="GO" id="GO:0005933">
    <property type="term" value="C:cellular bud"/>
    <property type="evidence" value="ECO:0007669"/>
    <property type="project" value="EnsemblFungi"/>
</dbReference>
<dbReference type="SUPFAM" id="SSF48371">
    <property type="entry name" value="ARM repeat"/>
    <property type="match status" value="2"/>
</dbReference>
<dbReference type="InterPro" id="IPR029473">
    <property type="entry name" value="MOR2-PAG1_mid"/>
</dbReference>
<dbReference type="Pfam" id="PF14222">
    <property type="entry name" value="MOR2-PAG1_N"/>
    <property type="match status" value="1"/>
</dbReference>
<dbReference type="KEGG" id="ndi:NDAI_0F00190"/>
<feature type="region of interest" description="Disordered" evidence="1">
    <location>
        <begin position="1"/>
        <end position="24"/>
    </location>
</feature>
<evidence type="ECO:0000256" key="1">
    <source>
        <dbReference type="SAM" id="MobiDB-lite"/>
    </source>
</evidence>
<dbReference type="InterPro" id="IPR025614">
    <property type="entry name" value="Cell_morpho_N"/>
</dbReference>
<dbReference type="InterPro" id="IPR025481">
    <property type="entry name" value="Cell_Morphogen_C"/>
</dbReference>
<dbReference type="Proteomes" id="UP000000689">
    <property type="component" value="Chromosome 6"/>
</dbReference>
<gene>
    <name evidence="5" type="primary">NDAI0F00190</name>
    <name evidence="5" type="ordered locus">NDAI_0F00190</name>
</gene>
<dbReference type="STRING" id="1071378.G0WC27"/>
<evidence type="ECO:0000259" key="2">
    <source>
        <dbReference type="Pfam" id="PF14222"/>
    </source>
</evidence>
<proteinExistence type="predicted"/>
<evidence type="ECO:0000259" key="3">
    <source>
        <dbReference type="Pfam" id="PF14225"/>
    </source>
</evidence>
<feature type="region of interest" description="Disordered" evidence="1">
    <location>
        <begin position="173"/>
        <end position="193"/>
    </location>
</feature>
<dbReference type="EMBL" id="HE580272">
    <property type="protein sequence ID" value="CCD25338.1"/>
    <property type="molecule type" value="Genomic_DNA"/>
</dbReference>
<sequence>MNSGFTFPPQRQPSSDAQSLREQQQNDFNHDHVTETPTSTNNKSFAFPINNQIHVPSVELGLDSTQMSDNHNLINPSDKQSPINQNFQLNNPNVPIIDIPSPIEIPETIPMNNTNFNVATISSDNHTYNNIQNNTFIPAFPSKAMMDPIPEPTTVLTDVSIIQQNFEVSNGPISTPTPILKSNSQENATTPTDSINISINDKYALNLRQQMATDWKNPSEYALHIIFTKFIRATEIKLNLCIQGISNNPDKEPLIVNYLAKEIDPNFDSIIESLGHIAKKKPKPVIDAMMFWRKTKSEIANTAAKDLENFIKEYQIEKDKQSKIIQPRRSPHSENLTRSNSKKKIIPSLNESSPSSTSILHQHKRNVSSKSSMGSNRKSFDNNSMGNSLHPQFRELETLLAQYKLNALQAERKSLISIYILCRVLMEIVIQTPGNSDHELNDKLEEIVFTQLKTTNPLSISSSVIKSTNWNSFAELLGYMSEKKFVSVTDRFISDLEKLPKIISPENEPPIHLLILGMRYIKLQNYPLEKFEESADFMKSLSKFFNISENLSIRLAYSEVINQLLLPLAGTLTAEVNHPTWVEAMTTLLHCSAKFLQSEHSKFWAEGFKLTVSILCASPPTLFTNQWISLIQSNSEKIKTKNMTERVFFARGLSRLIWVYLYRCTETLNNTTKTLTSLLPLYLNKKKKQSWLSPNLELINPLCDTLVSVGYLHPNFLIENAIIPLIRQSFNGATLENMNCEKLMLAINSYKGLLMTTERPEFPGIDNRVYELNLNKTLAEKFYQNEALSQNNEEVSSYFYKLFLLLDSVIGSEVWSPENQHKKQQSTPFGSFGLKNFSNDNDSNINKNHNLMLFAIIIETIPCCLSISANIPYKSTIEILARNAVHADHSIATSSQNALKALASKKNPYTLITWFAKYSFDFDEKTQSSYNMSYLSSAEYHKLLTLYVNLLQCWLNEFQSSNSEETKKTTGLDGIQLLQVDSESDASSESEQLEWKNIVTVIEEVEGNGLFFLCAHDSNIRQLAIKILRIISKFDEAMAEKTINISNGHSRSSSSHFVADQGTRLIDVLNNCDVMSLFQPYMTSLSAIEKSRLVRSNSRFKKGLIVTLAESNFGIDSALWQRVFPRLLSLISKSCPITMALCRSIVCIRLVQVHEIVLHIANSSISNTTTNINDEFLRSKKILPETIINQWKSYLIAACTSLTSTSDQRLHIPTKTMQHGRKKSQQIFTVQHQKIKSAKSIFKMVLPLLNSKHIIIRDAIIAGLSSMNINIYKTYIESIDPFLNCWKEDTNTTSNKTRVEMFHVLTILREFLSDPSINQDEWILKKISGFIKRVKAFLEQESVQISYEYQALRNYFPELLKKYYNTIRTHSLLDQLFPFQARTSTFNYLKEWCGYGEYAHVATERYKIMIQKSESNRDKTAVSSGIEFQRTKLEMLALETMVTLCSDPITKKIEDIPNVPIVLSFDSAALLSWIEALFDSNNETVRNLGVEALENLLDKNTNNAKLFKAVSLQCISSHTHPSVSVLYYTTLCKSVLKLDDLILEEGELVSLGLYGIVSDREETRIYAVDLLSAVETKLHNSSYAKVFKERLANSSKTVYKSTAKEISSIFAELLSQDLCLKIFCNLTRMLDLFPFEAKRDLLVLIVPWVNRFTLKSIEELETFMILNNLFYITIELNNVLLAEIEQLWISLGKGNSFQNIHVSLEYILQLSILHGNPIFVQYARDVVLYLSNVPGGIGVMDSLLNNLEPKAMIPDHKKRIVEPDTTDDSFFVANIWESLNYQGKAIMFSKAQLSIIFLVNLLTNPTESIKSKLSSLLHISICLLDHYVPLIQECASKIVCNLIFGLAPTHEKSEEVVELIRNRNLLWSYDNLFKDKKGARSPKSMDSLIRNLIGIFSAIPDFQTEWQKTALKWATTCSVRHVACRSFQVFRSLLTFLDQKMLKDMLHRLSNTISDSNTDIQGFAMQILMTLNAIMAELDPTYLISFPQLFWSIIACLNSIHEQEFIEVLSCITKFISKIDLDSPDTVQCLIATFPSNWEGRFDGLQPIVMTGLRSSNSFEITLKFLDKLNLLKDSQIIANPDSRLLFALISNLPRFLNAMDKKDFSSIQNATDSLISLSNINNQPSLSRLIDSLAKNKFRSKKDFMSQVVSFISRNYFPTYAAQTLVFFLGLLLNKVDWIKIQTLAILKYVFPLVDLTSPEFTGVGADLISPLLRLLLTKFDTQALEVLDCVPNISGSKMDKDVLRISMGNKDVQSSSITSTTLFGLPEESGWSIPMPTMTAATTRHNVHSVFMTCTNATTDDELAEEPIIMDDVVEFHADGDYGLGRIDTIDSVSVAEEKDASLSHMWAELDNLDSFFTKDSPLNITGSIINIDRR</sequence>
<dbReference type="GO" id="GO:0043332">
    <property type="term" value="C:mating projection tip"/>
    <property type="evidence" value="ECO:0007669"/>
    <property type="project" value="EnsemblFungi"/>
</dbReference>
<evidence type="ECO:0008006" key="7">
    <source>
        <dbReference type="Google" id="ProtNLM"/>
    </source>
</evidence>
<dbReference type="PANTHER" id="PTHR12295:SF30">
    <property type="entry name" value="PROTEIN FURRY"/>
    <property type="match status" value="1"/>
</dbReference>
<dbReference type="GO" id="GO:0007118">
    <property type="term" value="P:budding cell apical bud growth"/>
    <property type="evidence" value="ECO:0007669"/>
    <property type="project" value="EnsemblFungi"/>
</dbReference>
<dbReference type="RefSeq" id="XP_003670581.1">
    <property type="nucleotide sequence ID" value="XM_003670533.1"/>
</dbReference>
<dbReference type="OrthoDB" id="6287725at2759"/>
<evidence type="ECO:0000313" key="5">
    <source>
        <dbReference type="EMBL" id="CCD25338.1"/>
    </source>
</evidence>
<organism evidence="5 6">
    <name type="scientific">Naumovozyma dairenensis (strain ATCC 10597 / BCRC 20456 / CBS 421 / NBRC 0211 / NRRL Y-12639)</name>
    <name type="common">Saccharomyces dairenensis</name>
    <dbReference type="NCBI Taxonomy" id="1071378"/>
    <lineage>
        <taxon>Eukaryota</taxon>
        <taxon>Fungi</taxon>
        <taxon>Dikarya</taxon>
        <taxon>Ascomycota</taxon>
        <taxon>Saccharomycotina</taxon>
        <taxon>Saccharomycetes</taxon>
        <taxon>Saccharomycetales</taxon>
        <taxon>Saccharomycetaceae</taxon>
        <taxon>Naumovozyma</taxon>
    </lineage>
</organism>
<dbReference type="InterPro" id="IPR016024">
    <property type="entry name" value="ARM-type_fold"/>
</dbReference>
<dbReference type="Pfam" id="PF14225">
    <property type="entry name" value="MOR2-PAG1_C"/>
    <property type="match status" value="1"/>
</dbReference>
<dbReference type="InterPro" id="IPR039867">
    <property type="entry name" value="Furry/Tao3/Mor2"/>
</dbReference>
<feature type="domain" description="Cell morphogenesis protein N-terminal" evidence="2">
    <location>
        <begin position="411"/>
        <end position="955"/>
    </location>
</feature>
<evidence type="ECO:0000259" key="4">
    <source>
        <dbReference type="Pfam" id="PF14228"/>
    </source>
</evidence>
<name>G0WC27_NAUDC</name>
<dbReference type="eggNOG" id="KOG1825">
    <property type="taxonomic scope" value="Eukaryota"/>
</dbReference>
<dbReference type="GO" id="GO:0000131">
    <property type="term" value="C:incipient cellular bud site"/>
    <property type="evidence" value="ECO:0007669"/>
    <property type="project" value="EnsemblFungi"/>
</dbReference>
<feature type="compositionally biased region" description="Low complexity" evidence="1">
    <location>
        <begin position="346"/>
        <end position="360"/>
    </location>
</feature>
<dbReference type="PANTHER" id="PTHR12295">
    <property type="entry name" value="FURRY-RELATED"/>
    <property type="match status" value="1"/>
</dbReference>
<evidence type="ECO:0000313" key="6">
    <source>
        <dbReference type="Proteomes" id="UP000000689"/>
    </source>
</evidence>
<feature type="domain" description="Cell morphogenesis central region" evidence="4">
    <location>
        <begin position="1487"/>
        <end position="1712"/>
    </location>
</feature>
<protein>
    <recommendedName>
        <fullName evidence="7">Cell morphogenesis protein PAG1</fullName>
    </recommendedName>
</protein>
<dbReference type="HOGENOM" id="CLU_000325_1_0_1"/>
<feature type="compositionally biased region" description="Low complexity" evidence="1">
    <location>
        <begin position="368"/>
        <end position="377"/>
    </location>
</feature>
<feature type="domain" description="Cell morphogenesis protein C-terminal" evidence="3">
    <location>
        <begin position="1987"/>
        <end position="2237"/>
    </location>
</feature>
<dbReference type="OMA" id="MRADTMK"/>
<feature type="domain" description="Cell morphogenesis central region" evidence="4">
    <location>
        <begin position="1004"/>
        <end position="1177"/>
    </location>
</feature>
<feature type="compositionally biased region" description="Polar residues" evidence="1">
    <location>
        <begin position="12"/>
        <end position="24"/>
    </location>
</feature>
<feature type="domain" description="Cell morphogenesis central region" evidence="4">
    <location>
        <begin position="1781"/>
        <end position="1940"/>
    </location>
</feature>
<reference evidence="5 6" key="1">
    <citation type="journal article" date="2011" name="Proc. Natl. Acad. Sci. U.S.A.">
        <title>Evolutionary erosion of yeast sex chromosomes by mating-type switching accidents.</title>
        <authorList>
            <person name="Gordon J.L."/>
            <person name="Armisen D."/>
            <person name="Proux-Wera E."/>
            <person name="Oheigeartaigh S.S."/>
            <person name="Byrne K.P."/>
            <person name="Wolfe K.H."/>
        </authorList>
    </citation>
    <scope>NUCLEOTIDE SEQUENCE [LARGE SCALE GENOMIC DNA]</scope>
    <source>
        <strain evidence="6">ATCC 10597 / BCRC 20456 / CBS 421 / NBRC 0211 / NRRL Y-12639</strain>
    </source>
</reference>
<keyword evidence="6" id="KW-1185">Reference proteome</keyword>
<feature type="region of interest" description="Disordered" evidence="1">
    <location>
        <begin position="321"/>
        <end position="387"/>
    </location>
</feature>
<dbReference type="GeneID" id="11497175"/>
<dbReference type="Pfam" id="PF14228">
    <property type="entry name" value="MOR2-PAG1_mid"/>
    <property type="match status" value="3"/>
</dbReference>